<organism evidence="1 2">
    <name type="scientific">Olea europaea subsp. europaea</name>
    <dbReference type="NCBI Taxonomy" id="158383"/>
    <lineage>
        <taxon>Eukaryota</taxon>
        <taxon>Viridiplantae</taxon>
        <taxon>Streptophyta</taxon>
        <taxon>Embryophyta</taxon>
        <taxon>Tracheophyta</taxon>
        <taxon>Spermatophyta</taxon>
        <taxon>Magnoliopsida</taxon>
        <taxon>eudicotyledons</taxon>
        <taxon>Gunneridae</taxon>
        <taxon>Pentapetalae</taxon>
        <taxon>asterids</taxon>
        <taxon>lamiids</taxon>
        <taxon>Lamiales</taxon>
        <taxon>Oleaceae</taxon>
        <taxon>Oleeae</taxon>
        <taxon>Olea</taxon>
    </lineage>
</organism>
<sequence length="72" mass="8284">MVPSTQRRLKEQCQGGVVSNNTAGPCYSGQRCLTGDNGQCWRLQRKATRLKRHGVRARYKERKEGKIDYDSR</sequence>
<dbReference type="AlphaFoldDB" id="A0A8S0S4M1"/>
<name>A0A8S0S4M1_OLEEU</name>
<comment type="caution">
    <text evidence="1">The sequence shown here is derived from an EMBL/GenBank/DDBJ whole genome shotgun (WGS) entry which is preliminary data.</text>
</comment>
<gene>
    <name evidence="1" type="ORF">OLEA9_A096913</name>
</gene>
<keyword evidence="2" id="KW-1185">Reference proteome</keyword>
<dbReference type="EMBL" id="CACTIH010003905">
    <property type="protein sequence ID" value="CAA2987151.1"/>
    <property type="molecule type" value="Genomic_DNA"/>
</dbReference>
<proteinExistence type="predicted"/>
<accession>A0A8S0S4M1</accession>
<dbReference type="Proteomes" id="UP000594638">
    <property type="component" value="Unassembled WGS sequence"/>
</dbReference>
<reference evidence="1 2" key="1">
    <citation type="submission" date="2019-12" db="EMBL/GenBank/DDBJ databases">
        <authorList>
            <person name="Alioto T."/>
            <person name="Alioto T."/>
            <person name="Gomez Garrido J."/>
        </authorList>
    </citation>
    <scope>NUCLEOTIDE SEQUENCE [LARGE SCALE GENOMIC DNA]</scope>
</reference>
<protein>
    <submittedName>
        <fullName evidence="1">Uncharacterized protein</fullName>
    </submittedName>
</protein>
<dbReference type="Gramene" id="OE9A096913T1">
    <property type="protein sequence ID" value="OE9A096913C1"/>
    <property type="gene ID" value="OE9A096913"/>
</dbReference>
<evidence type="ECO:0000313" key="2">
    <source>
        <dbReference type="Proteomes" id="UP000594638"/>
    </source>
</evidence>
<evidence type="ECO:0000313" key="1">
    <source>
        <dbReference type="EMBL" id="CAA2987151.1"/>
    </source>
</evidence>